<gene>
    <name evidence="2" type="ORF">OOW_P131scaffold00372g19</name>
</gene>
<name>L7JGF2_PYRO1</name>
<reference evidence="2" key="1">
    <citation type="journal article" date="2012" name="PLoS Genet.">
        <title>Comparative analysis of the genomes of two field isolates of the rice blast fungus Magnaporthe oryzae.</title>
        <authorList>
            <person name="Xue M."/>
            <person name="Yang J."/>
            <person name="Li Z."/>
            <person name="Hu S."/>
            <person name="Yao N."/>
            <person name="Dean R.A."/>
            <person name="Zhao W."/>
            <person name="Shen M."/>
            <person name="Zhang H."/>
            <person name="Li C."/>
            <person name="Liu L."/>
            <person name="Cao L."/>
            <person name="Xu X."/>
            <person name="Xing Y."/>
            <person name="Hsiang T."/>
            <person name="Zhang Z."/>
            <person name="Xu J.R."/>
            <person name="Peng Y.L."/>
        </authorList>
    </citation>
    <scope>NUCLEOTIDE SEQUENCE [LARGE SCALE GENOMIC DNA]</scope>
    <source>
        <strain evidence="2">P131</strain>
    </source>
</reference>
<evidence type="ECO:0000313" key="2">
    <source>
        <dbReference type="EMBL" id="ELQ66625.1"/>
    </source>
</evidence>
<feature type="region of interest" description="Disordered" evidence="1">
    <location>
        <begin position="94"/>
        <end position="115"/>
    </location>
</feature>
<sequence length="115" mass="12692">MAIIGPQEQEERGGEKKGRTTDKLSCPALWVSVAACCHSIIAVWRFPHVATEQWRSATGIPKQGQEEAPEMLIGTTVPTVCGVVTMLFTKFVRQEPKESRSMPNPVRSSIKGRAR</sequence>
<organism>
    <name type="scientific">Pyricularia oryzae (strain P131)</name>
    <name type="common">Rice blast fungus</name>
    <name type="synonym">Magnaporthe oryzae</name>
    <dbReference type="NCBI Taxonomy" id="1143193"/>
    <lineage>
        <taxon>Eukaryota</taxon>
        <taxon>Fungi</taxon>
        <taxon>Dikarya</taxon>
        <taxon>Ascomycota</taxon>
        <taxon>Pezizomycotina</taxon>
        <taxon>Sordariomycetes</taxon>
        <taxon>Sordariomycetidae</taxon>
        <taxon>Magnaporthales</taxon>
        <taxon>Pyriculariaceae</taxon>
        <taxon>Pyricularia</taxon>
    </lineage>
</organism>
<feature type="compositionally biased region" description="Basic and acidic residues" evidence="1">
    <location>
        <begin position="9"/>
        <end position="21"/>
    </location>
</feature>
<feature type="region of interest" description="Disordered" evidence="1">
    <location>
        <begin position="1"/>
        <end position="21"/>
    </location>
</feature>
<dbReference type="EMBL" id="JH795656">
    <property type="protein sequence ID" value="ELQ66625.1"/>
    <property type="molecule type" value="Genomic_DNA"/>
</dbReference>
<proteinExistence type="predicted"/>
<evidence type="ECO:0000256" key="1">
    <source>
        <dbReference type="SAM" id="MobiDB-lite"/>
    </source>
</evidence>
<accession>L7JGF2</accession>
<dbReference type="AlphaFoldDB" id="L7JGF2"/>
<protein>
    <submittedName>
        <fullName evidence="2">Uncharacterized protein</fullName>
    </submittedName>
</protein>